<keyword evidence="6" id="KW-0472">Membrane</keyword>
<gene>
    <name evidence="8" type="ORF">ACFQ0E_00960</name>
</gene>
<accession>A0ABW2Y6J5</accession>
<dbReference type="SUPFAM" id="SSF56112">
    <property type="entry name" value="Protein kinase-like (PK-like)"/>
    <property type="match status" value="1"/>
</dbReference>
<evidence type="ECO:0000256" key="4">
    <source>
        <dbReference type="ARBA" id="ARBA00022840"/>
    </source>
</evidence>
<dbReference type="CDD" id="cd14014">
    <property type="entry name" value="STKc_PknB_like"/>
    <property type="match status" value="1"/>
</dbReference>
<reference evidence="9" key="1">
    <citation type="journal article" date="2019" name="Int. J. Syst. Evol. Microbiol.">
        <title>The Global Catalogue of Microorganisms (GCM) 10K type strain sequencing project: providing services to taxonomists for standard genome sequencing and annotation.</title>
        <authorList>
            <consortium name="The Broad Institute Genomics Platform"/>
            <consortium name="The Broad Institute Genome Sequencing Center for Infectious Disease"/>
            <person name="Wu L."/>
            <person name="Ma J."/>
        </authorList>
    </citation>
    <scope>NUCLEOTIDE SEQUENCE [LARGE SCALE GENOMIC DNA]</scope>
    <source>
        <strain evidence="9">CCUG 55585</strain>
    </source>
</reference>
<dbReference type="PROSITE" id="PS00107">
    <property type="entry name" value="PROTEIN_KINASE_ATP"/>
    <property type="match status" value="1"/>
</dbReference>
<organism evidence="8 9">
    <name type="scientific">Lysobacter brunescens</name>
    <dbReference type="NCBI Taxonomy" id="262323"/>
    <lineage>
        <taxon>Bacteria</taxon>
        <taxon>Pseudomonadati</taxon>
        <taxon>Pseudomonadota</taxon>
        <taxon>Gammaproteobacteria</taxon>
        <taxon>Lysobacterales</taxon>
        <taxon>Lysobacteraceae</taxon>
        <taxon>Lysobacter</taxon>
    </lineage>
</organism>
<keyword evidence="4 5" id="KW-0067">ATP-binding</keyword>
<dbReference type="Gene3D" id="1.10.510.10">
    <property type="entry name" value="Transferase(Phosphotransferase) domain 1"/>
    <property type="match status" value="1"/>
</dbReference>
<keyword evidence="6" id="KW-0812">Transmembrane</keyword>
<dbReference type="PROSITE" id="PS50011">
    <property type="entry name" value="PROTEIN_KINASE_DOM"/>
    <property type="match status" value="1"/>
</dbReference>
<dbReference type="PANTHER" id="PTHR43289">
    <property type="entry name" value="MITOGEN-ACTIVATED PROTEIN KINASE KINASE KINASE 20-RELATED"/>
    <property type="match status" value="1"/>
</dbReference>
<evidence type="ECO:0000259" key="7">
    <source>
        <dbReference type="PROSITE" id="PS50011"/>
    </source>
</evidence>
<evidence type="ECO:0000256" key="5">
    <source>
        <dbReference type="PROSITE-ProRule" id="PRU10141"/>
    </source>
</evidence>
<dbReference type="SMART" id="SM00220">
    <property type="entry name" value="S_TKc"/>
    <property type="match status" value="1"/>
</dbReference>
<dbReference type="InterPro" id="IPR017441">
    <property type="entry name" value="Protein_kinase_ATP_BS"/>
</dbReference>
<evidence type="ECO:0000256" key="3">
    <source>
        <dbReference type="ARBA" id="ARBA00022777"/>
    </source>
</evidence>
<keyword evidence="3" id="KW-0418">Kinase</keyword>
<evidence type="ECO:0000313" key="8">
    <source>
        <dbReference type="EMBL" id="MFD0724157.1"/>
    </source>
</evidence>
<dbReference type="EMBL" id="JBHTIF010000001">
    <property type="protein sequence ID" value="MFD0724157.1"/>
    <property type="molecule type" value="Genomic_DNA"/>
</dbReference>
<evidence type="ECO:0000256" key="2">
    <source>
        <dbReference type="ARBA" id="ARBA00022741"/>
    </source>
</evidence>
<dbReference type="Gene3D" id="3.30.200.20">
    <property type="entry name" value="Phosphorylase Kinase, domain 1"/>
    <property type="match status" value="1"/>
</dbReference>
<evidence type="ECO:0000256" key="6">
    <source>
        <dbReference type="SAM" id="Phobius"/>
    </source>
</evidence>
<proteinExistence type="predicted"/>
<protein>
    <submittedName>
        <fullName evidence="8">Tetratricopeptide repeat protein</fullName>
    </submittedName>
</protein>
<dbReference type="Pfam" id="PF13424">
    <property type="entry name" value="TPR_12"/>
    <property type="match status" value="1"/>
</dbReference>
<evidence type="ECO:0000256" key="1">
    <source>
        <dbReference type="ARBA" id="ARBA00022679"/>
    </source>
</evidence>
<dbReference type="Proteomes" id="UP001597110">
    <property type="component" value="Unassembled WGS sequence"/>
</dbReference>
<dbReference type="PANTHER" id="PTHR43289:SF34">
    <property type="entry name" value="SERINE_THREONINE-PROTEIN KINASE YBDM-RELATED"/>
    <property type="match status" value="1"/>
</dbReference>
<feature type="domain" description="Protein kinase" evidence="7">
    <location>
        <begin position="41"/>
        <end position="342"/>
    </location>
</feature>
<dbReference type="Gene3D" id="1.25.40.10">
    <property type="entry name" value="Tetratricopeptide repeat domain"/>
    <property type="match status" value="3"/>
</dbReference>
<sequence>MSLRDRLLEPRGLFRGALFKDMLRTHFDADGLQAGTRVGAFRIVRELGRGGMGVVYLAERADGEFEQNVALKWLQDARLSPESAALFRRERQFLAELSHPNIARLIDGGRTDEGHLWFAMEYIEGLPIDRHAETHRLDERQRVALMLPVLQAVEFAHGRLLIHRDIKPGNVMIDAGGQAKLLDFGIAGLAQESDQATAFTPEYASPEQRALGAVGTASDVWQLGRLLQAVLAAGTAQPPSRDLQAIIDKATADAPAQRYITATALKYDLERYLARRPVQARQGGPLYRWTRLVQRHPIGSLSAALVTLGVVALVGGFLYYAAVERTRLREARDETLAVNRFLNEDLLGAGDPFIGNASDAPVSDILEAGLEKAGKRFPDHPAIAGKIMVAIGHTLNSRGQYASARRAAERATRLLAQADGADASSLGEARLLDAMIDIHSGEPRAAQQRLDALIRDFPFDPDDDAPDVLAWRIRSSLAWNQQLLGRADLCARTYERILRRTRDIPENELGDAYNGLSLCQSQMARFDEAVRSARRSEAYAAKLNGIESGAASLARIRIATALSGLGRHREATTLLHREVVNLHRLLGPDHGTTATYVNLLGSMYLCANDNTAAAAWLAEAVEARRRTIGPDHAWTRGATAQYAVALLRSGRSEEARPYFERMESTRQSVDDVGSQMWIDRALGEWQLRRSNAEEALAHYRSVRETALASSDRFRSNMHAIEAGYGLSLAQSGRTQEALAAYERSIAAIPDASRCSSPLTVDAERDRQRLLAASQSR</sequence>
<dbReference type="RefSeq" id="WP_386821834.1">
    <property type="nucleotide sequence ID" value="NZ_JBHTIF010000001.1"/>
</dbReference>
<keyword evidence="6" id="KW-1133">Transmembrane helix</keyword>
<dbReference type="PROSITE" id="PS00108">
    <property type="entry name" value="PROTEIN_KINASE_ST"/>
    <property type="match status" value="1"/>
</dbReference>
<dbReference type="InterPro" id="IPR000719">
    <property type="entry name" value="Prot_kinase_dom"/>
</dbReference>
<dbReference type="InterPro" id="IPR008271">
    <property type="entry name" value="Ser/Thr_kinase_AS"/>
</dbReference>
<dbReference type="InterPro" id="IPR011990">
    <property type="entry name" value="TPR-like_helical_dom_sf"/>
</dbReference>
<dbReference type="InterPro" id="IPR011009">
    <property type="entry name" value="Kinase-like_dom_sf"/>
</dbReference>
<keyword evidence="2 5" id="KW-0547">Nucleotide-binding</keyword>
<dbReference type="Pfam" id="PF00069">
    <property type="entry name" value="Pkinase"/>
    <property type="match status" value="1"/>
</dbReference>
<feature type="transmembrane region" description="Helical" evidence="6">
    <location>
        <begin position="298"/>
        <end position="322"/>
    </location>
</feature>
<dbReference type="SUPFAM" id="SSF48452">
    <property type="entry name" value="TPR-like"/>
    <property type="match status" value="2"/>
</dbReference>
<keyword evidence="1" id="KW-0808">Transferase</keyword>
<keyword evidence="9" id="KW-1185">Reference proteome</keyword>
<name>A0ABW2Y6J5_9GAMM</name>
<feature type="binding site" evidence="5">
    <location>
        <position position="72"/>
    </location>
    <ligand>
        <name>ATP</name>
        <dbReference type="ChEBI" id="CHEBI:30616"/>
    </ligand>
</feature>
<evidence type="ECO:0000313" key="9">
    <source>
        <dbReference type="Proteomes" id="UP001597110"/>
    </source>
</evidence>
<comment type="caution">
    <text evidence="8">The sequence shown here is derived from an EMBL/GenBank/DDBJ whole genome shotgun (WGS) entry which is preliminary data.</text>
</comment>